<gene>
    <name evidence="5" type="ORF">B5E88_02530</name>
</gene>
<proteinExistence type="predicted"/>
<dbReference type="Gene3D" id="1.10.1790.10">
    <property type="entry name" value="PRD domain"/>
    <property type="match status" value="2"/>
</dbReference>
<dbReference type="Proteomes" id="UP000196074">
    <property type="component" value="Unassembled WGS sequence"/>
</dbReference>
<dbReference type="PROSITE" id="PS51372">
    <property type="entry name" value="PRD_2"/>
    <property type="match status" value="2"/>
</dbReference>
<dbReference type="Pfam" id="PF03123">
    <property type="entry name" value="CAT_RBD"/>
    <property type="match status" value="1"/>
</dbReference>
<keyword evidence="2" id="KW-0805">Transcription regulation</keyword>
<keyword evidence="1" id="KW-0677">Repeat</keyword>
<dbReference type="InterPro" id="IPR004341">
    <property type="entry name" value="CAT_RNA-bd_dom"/>
</dbReference>
<dbReference type="PANTHER" id="PTHR30185:SF18">
    <property type="entry name" value="TRANSCRIPTIONAL REGULATOR MTLR"/>
    <property type="match status" value="1"/>
</dbReference>
<feature type="domain" description="PRD" evidence="4">
    <location>
        <begin position="167"/>
        <end position="278"/>
    </location>
</feature>
<dbReference type="SMART" id="SM01061">
    <property type="entry name" value="CAT_RBD"/>
    <property type="match status" value="1"/>
</dbReference>
<dbReference type="Gene3D" id="2.30.24.10">
    <property type="entry name" value="CAT RNA-binding domain"/>
    <property type="match status" value="1"/>
</dbReference>
<evidence type="ECO:0000313" key="5">
    <source>
        <dbReference type="EMBL" id="OUQ11352.1"/>
    </source>
</evidence>
<accession>A0A1Y4R3P1</accession>
<dbReference type="SUPFAM" id="SSF50151">
    <property type="entry name" value="SacY-like RNA-binding domain"/>
    <property type="match status" value="1"/>
</dbReference>
<organism evidence="5 6">
    <name type="scientific">Enterococcus cecorum</name>
    <dbReference type="NCBI Taxonomy" id="44008"/>
    <lineage>
        <taxon>Bacteria</taxon>
        <taxon>Bacillati</taxon>
        <taxon>Bacillota</taxon>
        <taxon>Bacilli</taxon>
        <taxon>Lactobacillales</taxon>
        <taxon>Enterococcaceae</taxon>
        <taxon>Enterococcus</taxon>
    </lineage>
</organism>
<evidence type="ECO:0000259" key="4">
    <source>
        <dbReference type="PROSITE" id="PS51372"/>
    </source>
</evidence>
<reference evidence="6" key="1">
    <citation type="submission" date="2017-04" db="EMBL/GenBank/DDBJ databases">
        <title>Function of individual gut microbiota members based on whole genome sequencing of pure cultures obtained from chicken caecum.</title>
        <authorList>
            <person name="Medvecky M."/>
            <person name="Cejkova D."/>
            <person name="Polansky O."/>
            <person name="Karasova D."/>
            <person name="Kubasova T."/>
            <person name="Cizek A."/>
            <person name="Rychlik I."/>
        </authorList>
    </citation>
    <scope>NUCLEOTIDE SEQUENCE [LARGE SCALE GENOMIC DNA]</scope>
    <source>
        <strain evidence="6">An144</strain>
    </source>
</reference>
<dbReference type="SUPFAM" id="SSF63520">
    <property type="entry name" value="PTS-regulatory domain, PRD"/>
    <property type="match status" value="2"/>
</dbReference>
<dbReference type="InterPro" id="IPR036634">
    <property type="entry name" value="PRD_sf"/>
</dbReference>
<dbReference type="PANTHER" id="PTHR30185">
    <property type="entry name" value="CRYPTIC BETA-GLUCOSIDE BGL OPERON ANTITERMINATOR"/>
    <property type="match status" value="1"/>
</dbReference>
<evidence type="ECO:0000256" key="3">
    <source>
        <dbReference type="ARBA" id="ARBA00023163"/>
    </source>
</evidence>
<evidence type="ECO:0000256" key="1">
    <source>
        <dbReference type="ARBA" id="ARBA00022737"/>
    </source>
</evidence>
<comment type="caution">
    <text evidence="5">The sequence shown here is derived from an EMBL/GenBank/DDBJ whole genome shotgun (WGS) entry which is preliminary data.</text>
</comment>
<feature type="domain" description="PRD" evidence="4">
    <location>
        <begin position="61"/>
        <end position="166"/>
    </location>
</feature>
<evidence type="ECO:0000313" key="6">
    <source>
        <dbReference type="Proteomes" id="UP000196074"/>
    </source>
</evidence>
<keyword evidence="3" id="KW-0804">Transcription</keyword>
<dbReference type="Pfam" id="PF00874">
    <property type="entry name" value="PRD"/>
    <property type="match status" value="2"/>
</dbReference>
<dbReference type="EMBL" id="NFLC01000003">
    <property type="protein sequence ID" value="OUQ11352.1"/>
    <property type="molecule type" value="Genomic_DNA"/>
</dbReference>
<name>A0A1Y4R3P1_9ENTE</name>
<dbReference type="InterPro" id="IPR036650">
    <property type="entry name" value="CAT_RNA-bd_dom_sf"/>
</dbReference>
<sequence>MKVIKKINNNVAVCLDSKGEEMVAFGKGIGFPKVPYELTDLSKIDMTFYRLNPSHFTLMNEIPERIVELSAEIVKYAQTVVRQSLNPNIIFTLADHIHFANQRMDNNQVLSLPFSYDIKQLYSLEYKVGLYAVSLLNNQLGEKFPDSEAALIAMHIVNAQEQTNLQITEKIANQILQQTVGIIENYFHIKIDNNEFSYNRFMMHLRYFLKRIQDKEQLSDTSSVELFRTFKKEEPDIYRCTQEIVVMIDDLLKTRSTDEEIFYLMIYVKRIVQQSKERSE</sequence>
<evidence type="ECO:0000256" key="2">
    <source>
        <dbReference type="ARBA" id="ARBA00023015"/>
    </source>
</evidence>
<dbReference type="RefSeq" id="WP_087213909.1">
    <property type="nucleotide sequence ID" value="NZ_NFLC01000003.1"/>
</dbReference>
<dbReference type="GO" id="GO:0006355">
    <property type="term" value="P:regulation of DNA-templated transcription"/>
    <property type="evidence" value="ECO:0007669"/>
    <property type="project" value="InterPro"/>
</dbReference>
<dbReference type="GO" id="GO:0003723">
    <property type="term" value="F:RNA binding"/>
    <property type="evidence" value="ECO:0007669"/>
    <property type="project" value="InterPro"/>
</dbReference>
<dbReference type="InterPro" id="IPR050661">
    <property type="entry name" value="BglG_antiterminators"/>
</dbReference>
<protein>
    <submittedName>
        <fullName evidence="5">Transcriptional regulator</fullName>
    </submittedName>
</protein>
<dbReference type="InterPro" id="IPR011608">
    <property type="entry name" value="PRD"/>
</dbReference>
<dbReference type="AlphaFoldDB" id="A0A1Y4R3P1"/>